<feature type="transmembrane region" description="Helical" evidence="7">
    <location>
        <begin position="214"/>
        <end position="235"/>
    </location>
</feature>
<evidence type="ECO:0000256" key="1">
    <source>
        <dbReference type="ARBA" id="ARBA00004651"/>
    </source>
</evidence>
<dbReference type="Proteomes" id="UP001596200">
    <property type="component" value="Unassembled WGS sequence"/>
</dbReference>
<dbReference type="InterPro" id="IPR004937">
    <property type="entry name" value="Urea_transporter"/>
</dbReference>
<feature type="transmembrane region" description="Helical" evidence="7">
    <location>
        <begin position="185"/>
        <end position="207"/>
    </location>
</feature>
<keyword evidence="6 7" id="KW-0472">Membrane</keyword>
<name>A0ABW1GPK3_9ACTN</name>
<evidence type="ECO:0000256" key="5">
    <source>
        <dbReference type="ARBA" id="ARBA00022989"/>
    </source>
</evidence>
<sequence>MPAVEQAVRIRGRVFPGGGAVPRAGAAHLRGIAQVVLVGSPWSGLLFAVALFVGGWRLGVFGLLGTAASTAAAVLLGADRKGVAQGLQGYCGCLTGLALVLRLGASWRTAVLVVLAAAVCAVLSGAAARLLTPLGLPVLTAPYCLVVSALTVALSKGPVTVGATARVPGFTELTAADAGRALCANIGQIFFLDTWYAGLIVLAGLLVASRTVALAAVGASAVALVTACAAGLPAASITDGLYGYNAVLCAVALGAVFLAPTSWTVGYAALAAVATVPFAAAWEVFAQSFGTTPFTWPFTVTTWLFLAAGPVLDRPGISFEKAT</sequence>
<keyword evidence="3" id="KW-1003">Cell membrane</keyword>
<comment type="caution">
    <text evidence="8">The sequence shown here is derived from an EMBL/GenBank/DDBJ whole genome shotgun (WGS) entry which is preliminary data.</text>
</comment>
<feature type="transmembrane region" description="Helical" evidence="7">
    <location>
        <begin position="265"/>
        <end position="282"/>
    </location>
</feature>
<accession>A0ABW1GPK3</accession>
<keyword evidence="5 7" id="KW-1133">Transmembrane helix</keyword>
<comment type="similarity">
    <text evidence="2">Belongs to the urea transporter family.</text>
</comment>
<keyword evidence="4 7" id="KW-0812">Transmembrane</keyword>
<feature type="transmembrane region" description="Helical" evidence="7">
    <location>
        <begin position="241"/>
        <end position="258"/>
    </location>
</feature>
<dbReference type="PIRSF" id="PIRSF016502">
    <property type="entry name" value="Urea_transporter"/>
    <property type="match status" value="1"/>
</dbReference>
<gene>
    <name evidence="8" type="ORF">ACFP1B_20225</name>
</gene>
<dbReference type="RefSeq" id="WP_344509650.1">
    <property type="nucleotide sequence ID" value="NZ_BAAATU010000009.1"/>
</dbReference>
<feature type="transmembrane region" description="Helical" evidence="7">
    <location>
        <begin position="294"/>
        <end position="312"/>
    </location>
</feature>
<reference evidence="9" key="1">
    <citation type="journal article" date="2019" name="Int. J. Syst. Evol. Microbiol.">
        <title>The Global Catalogue of Microorganisms (GCM) 10K type strain sequencing project: providing services to taxonomists for standard genome sequencing and annotation.</title>
        <authorList>
            <consortium name="The Broad Institute Genomics Platform"/>
            <consortium name="The Broad Institute Genome Sequencing Center for Infectious Disease"/>
            <person name="Wu L."/>
            <person name="Ma J."/>
        </authorList>
    </citation>
    <scope>NUCLEOTIDE SEQUENCE [LARGE SCALE GENOMIC DNA]</scope>
    <source>
        <strain evidence="9">JCM 4147</strain>
    </source>
</reference>
<keyword evidence="9" id="KW-1185">Reference proteome</keyword>
<dbReference type="PANTHER" id="PTHR10464">
    <property type="entry name" value="UREA TRANSPORTER"/>
    <property type="match status" value="1"/>
</dbReference>
<dbReference type="EMBL" id="JBHSPU010000017">
    <property type="protein sequence ID" value="MFC5915730.1"/>
    <property type="molecule type" value="Genomic_DNA"/>
</dbReference>
<feature type="transmembrane region" description="Helical" evidence="7">
    <location>
        <begin position="59"/>
        <end position="78"/>
    </location>
</feature>
<evidence type="ECO:0000256" key="7">
    <source>
        <dbReference type="SAM" id="Phobius"/>
    </source>
</evidence>
<organism evidence="8 9">
    <name type="scientific">Streptomyces pulveraceus</name>
    <dbReference type="NCBI Taxonomy" id="68258"/>
    <lineage>
        <taxon>Bacteria</taxon>
        <taxon>Bacillati</taxon>
        <taxon>Actinomycetota</taxon>
        <taxon>Actinomycetes</taxon>
        <taxon>Kitasatosporales</taxon>
        <taxon>Streptomycetaceae</taxon>
        <taxon>Streptomyces</taxon>
    </lineage>
</organism>
<evidence type="ECO:0000313" key="9">
    <source>
        <dbReference type="Proteomes" id="UP001596200"/>
    </source>
</evidence>
<dbReference type="PANTHER" id="PTHR10464:SF4">
    <property type="entry name" value="UREA TRANSPORTER"/>
    <property type="match status" value="1"/>
</dbReference>
<dbReference type="InterPro" id="IPR029020">
    <property type="entry name" value="Ammonium/urea_transptr"/>
</dbReference>
<feature type="transmembrane region" description="Helical" evidence="7">
    <location>
        <begin position="111"/>
        <end position="131"/>
    </location>
</feature>
<evidence type="ECO:0000256" key="2">
    <source>
        <dbReference type="ARBA" id="ARBA00005914"/>
    </source>
</evidence>
<protein>
    <submittedName>
        <fullName evidence="8">Urea transporter</fullName>
    </submittedName>
</protein>
<dbReference type="Pfam" id="PF03253">
    <property type="entry name" value="UT"/>
    <property type="match status" value="1"/>
</dbReference>
<evidence type="ECO:0000256" key="6">
    <source>
        <dbReference type="ARBA" id="ARBA00023136"/>
    </source>
</evidence>
<dbReference type="Gene3D" id="1.10.3430.10">
    <property type="entry name" value="Ammonium transporter AmtB like domains"/>
    <property type="match status" value="1"/>
</dbReference>
<evidence type="ECO:0000256" key="3">
    <source>
        <dbReference type="ARBA" id="ARBA00022475"/>
    </source>
</evidence>
<proteinExistence type="inferred from homology"/>
<feature type="transmembrane region" description="Helical" evidence="7">
    <location>
        <begin position="32"/>
        <end position="53"/>
    </location>
</feature>
<evidence type="ECO:0000313" key="8">
    <source>
        <dbReference type="EMBL" id="MFC5915730.1"/>
    </source>
</evidence>
<feature type="transmembrane region" description="Helical" evidence="7">
    <location>
        <begin position="87"/>
        <end position="105"/>
    </location>
</feature>
<evidence type="ECO:0000256" key="4">
    <source>
        <dbReference type="ARBA" id="ARBA00022692"/>
    </source>
</evidence>
<comment type="subcellular location">
    <subcellularLocation>
        <location evidence="1">Cell membrane</location>
        <topology evidence="1">Multi-pass membrane protein</topology>
    </subcellularLocation>
</comment>